<gene>
    <name evidence="11" type="ORF">BDV95DRAFT_506672</name>
</gene>
<comment type="caution">
    <text evidence="11">The sequence shown here is derived from an EMBL/GenBank/DDBJ whole genome shotgun (WGS) entry which is preliminary data.</text>
</comment>
<dbReference type="EMBL" id="JAADJZ010000032">
    <property type="protein sequence ID" value="KAF2865666.1"/>
    <property type="molecule type" value="Genomic_DNA"/>
</dbReference>
<dbReference type="Proteomes" id="UP000481861">
    <property type="component" value="Unassembled WGS sequence"/>
</dbReference>
<dbReference type="InterPro" id="IPR037650">
    <property type="entry name" value="Loc1"/>
</dbReference>
<evidence type="ECO:0000256" key="10">
    <source>
        <dbReference type="SAM" id="MobiDB-lite"/>
    </source>
</evidence>
<keyword evidence="8" id="KW-0175">Coiled coil</keyword>
<dbReference type="OrthoDB" id="1743802at2759"/>
<feature type="compositionally biased region" description="Polar residues" evidence="10">
    <location>
        <begin position="24"/>
        <end position="34"/>
    </location>
</feature>
<reference evidence="11 12" key="1">
    <citation type="submission" date="2020-01" db="EMBL/GenBank/DDBJ databases">
        <authorList>
            <consortium name="DOE Joint Genome Institute"/>
            <person name="Haridas S."/>
            <person name="Albert R."/>
            <person name="Binder M."/>
            <person name="Bloem J."/>
            <person name="Labutti K."/>
            <person name="Salamov A."/>
            <person name="Andreopoulos B."/>
            <person name="Baker S.E."/>
            <person name="Barry K."/>
            <person name="Bills G."/>
            <person name="Bluhm B.H."/>
            <person name="Cannon C."/>
            <person name="Castanera R."/>
            <person name="Culley D.E."/>
            <person name="Daum C."/>
            <person name="Ezra D."/>
            <person name="Gonzalez J.B."/>
            <person name="Henrissat B."/>
            <person name="Kuo A."/>
            <person name="Liang C."/>
            <person name="Lipzen A."/>
            <person name="Lutzoni F."/>
            <person name="Magnuson J."/>
            <person name="Mondo S."/>
            <person name="Nolan M."/>
            <person name="Ohm R."/>
            <person name="Pangilinan J."/>
            <person name="Park H.-J.H."/>
            <person name="Ramirez L."/>
            <person name="Alfaro M."/>
            <person name="Sun H."/>
            <person name="Tritt A."/>
            <person name="Yoshinaga Y."/>
            <person name="Zwiers L.-H.L."/>
            <person name="Turgeon B.G."/>
            <person name="Goodwin S.B."/>
            <person name="Spatafora J.W."/>
            <person name="Crous P.W."/>
            <person name="Grigoriev I.V."/>
        </authorList>
    </citation>
    <scope>NUCLEOTIDE SEQUENCE [LARGE SCALE GENOMIC DNA]</scope>
    <source>
        <strain evidence="11 12">CBS 611.86</strain>
    </source>
</reference>
<organism evidence="11 12">
    <name type="scientific">Massariosphaeria phaeospora</name>
    <dbReference type="NCBI Taxonomy" id="100035"/>
    <lineage>
        <taxon>Eukaryota</taxon>
        <taxon>Fungi</taxon>
        <taxon>Dikarya</taxon>
        <taxon>Ascomycota</taxon>
        <taxon>Pezizomycotina</taxon>
        <taxon>Dothideomycetes</taxon>
        <taxon>Pleosporomycetidae</taxon>
        <taxon>Pleosporales</taxon>
        <taxon>Pleosporales incertae sedis</taxon>
        <taxon>Massariosphaeria</taxon>
    </lineage>
</organism>
<feature type="compositionally biased region" description="Basic and acidic residues" evidence="10">
    <location>
        <begin position="171"/>
        <end position="185"/>
    </location>
</feature>
<evidence type="ECO:0000256" key="3">
    <source>
        <dbReference type="ARBA" id="ARBA00008132"/>
    </source>
</evidence>
<keyword evidence="12" id="KW-1185">Reference proteome</keyword>
<evidence type="ECO:0000256" key="7">
    <source>
        <dbReference type="ARBA" id="ARBA00022816"/>
    </source>
</evidence>
<evidence type="ECO:0000313" key="11">
    <source>
        <dbReference type="EMBL" id="KAF2865666.1"/>
    </source>
</evidence>
<dbReference type="GO" id="GO:0030687">
    <property type="term" value="C:preribosome, large subunit precursor"/>
    <property type="evidence" value="ECO:0007669"/>
    <property type="project" value="TreeGrafter"/>
</dbReference>
<keyword evidence="5" id="KW-0813">Transport</keyword>
<keyword evidence="9" id="KW-0539">Nucleus</keyword>
<dbReference type="GO" id="GO:0051028">
    <property type="term" value="P:mRNA transport"/>
    <property type="evidence" value="ECO:0007669"/>
    <property type="project" value="UniProtKB-KW"/>
</dbReference>
<dbReference type="GO" id="GO:0042273">
    <property type="term" value="P:ribosomal large subunit biogenesis"/>
    <property type="evidence" value="ECO:0007669"/>
    <property type="project" value="InterPro"/>
</dbReference>
<sequence length="201" mass="21560">MAPTKPAKGAKGKSGKGKSGGSSIRATKSKSAGSAPTGISKRKAKSMSLAKPGGAQRTKSATSEPQKKKKRKYSEKELGIPTLNGIVPAGVAKPKGQKIGKKFVDDPASLMAIMSVVNAEKEGHIESKIMKARHLEEIREAKKKEAEARSDEKKSKFEERKQDLKKKKNRHSEPGAEKAATEKTAKTGKSAKPLRKRVSFG</sequence>
<proteinExistence type="inferred from homology"/>
<comment type="subcellular location">
    <subcellularLocation>
        <location evidence="2">Nucleus</location>
        <location evidence="2">Nucleolus</location>
    </subcellularLocation>
</comment>
<keyword evidence="6" id="KW-0690">Ribosome biogenesis</keyword>
<evidence type="ECO:0000256" key="4">
    <source>
        <dbReference type="ARBA" id="ARBA00011339"/>
    </source>
</evidence>
<evidence type="ECO:0008006" key="13">
    <source>
        <dbReference type="Google" id="ProtNLM"/>
    </source>
</evidence>
<dbReference type="PANTHER" id="PTHR28028:SF1">
    <property type="entry name" value="60S RIBOSOMAL SUBUNIT ASSEMBLY_EXPORT PROTEIN LOC1"/>
    <property type="match status" value="1"/>
</dbReference>
<evidence type="ECO:0000256" key="5">
    <source>
        <dbReference type="ARBA" id="ARBA00022448"/>
    </source>
</evidence>
<name>A0A7C8I0E5_9PLEO</name>
<comment type="similarity">
    <text evidence="3">Belongs to the LOC1 family.</text>
</comment>
<evidence type="ECO:0000256" key="6">
    <source>
        <dbReference type="ARBA" id="ARBA00022517"/>
    </source>
</evidence>
<accession>A0A7C8I0E5</accession>
<dbReference type="GO" id="GO:0005730">
    <property type="term" value="C:nucleolus"/>
    <property type="evidence" value="ECO:0007669"/>
    <property type="project" value="UniProtKB-SubCell"/>
</dbReference>
<evidence type="ECO:0000313" key="12">
    <source>
        <dbReference type="Proteomes" id="UP000481861"/>
    </source>
</evidence>
<protein>
    <recommendedName>
        <fullName evidence="13">60S ribosomal subunit assembly/export protein loc1</fullName>
    </recommendedName>
</protein>
<comment type="function">
    <text evidence="1">Required for efficient assembly and nuclear export of the 60S ribosomal subunit.</text>
</comment>
<dbReference type="GO" id="GO:0003729">
    <property type="term" value="F:mRNA binding"/>
    <property type="evidence" value="ECO:0007669"/>
    <property type="project" value="InterPro"/>
</dbReference>
<evidence type="ECO:0000256" key="9">
    <source>
        <dbReference type="ARBA" id="ARBA00023242"/>
    </source>
</evidence>
<evidence type="ECO:0000256" key="1">
    <source>
        <dbReference type="ARBA" id="ARBA00001977"/>
    </source>
</evidence>
<dbReference type="PANTHER" id="PTHR28028">
    <property type="entry name" value="60S RIBOSOMAL SUBUNIT ASSEMBLY/EXPORT PROTEIN LOC1"/>
    <property type="match status" value="1"/>
</dbReference>
<dbReference type="GO" id="GO:0008298">
    <property type="term" value="P:intracellular mRNA localization"/>
    <property type="evidence" value="ECO:0007669"/>
    <property type="project" value="TreeGrafter"/>
</dbReference>
<evidence type="ECO:0000256" key="2">
    <source>
        <dbReference type="ARBA" id="ARBA00004604"/>
    </source>
</evidence>
<keyword evidence="7" id="KW-0509">mRNA transport</keyword>
<feature type="region of interest" description="Disordered" evidence="10">
    <location>
        <begin position="141"/>
        <end position="201"/>
    </location>
</feature>
<comment type="subunit">
    <text evidence="4">Component of the 66S pre-ribosomal particle.</text>
</comment>
<feature type="region of interest" description="Disordered" evidence="10">
    <location>
        <begin position="1"/>
        <end position="80"/>
    </location>
</feature>
<feature type="compositionally biased region" description="Basic residues" evidence="10">
    <location>
        <begin position="192"/>
        <end position="201"/>
    </location>
</feature>
<feature type="compositionally biased region" description="Basic and acidic residues" evidence="10">
    <location>
        <begin position="141"/>
        <end position="162"/>
    </location>
</feature>
<evidence type="ECO:0000256" key="8">
    <source>
        <dbReference type="ARBA" id="ARBA00023054"/>
    </source>
</evidence>
<dbReference type="AlphaFoldDB" id="A0A7C8I0E5"/>